<dbReference type="EMBL" id="MU004185">
    <property type="protein sequence ID" value="KAF2498919.1"/>
    <property type="molecule type" value="Genomic_DNA"/>
</dbReference>
<keyword evidence="1" id="KW-0175">Coiled coil</keyword>
<keyword evidence="3" id="KW-0472">Membrane</keyword>
<sequence length="351" mass="39381">MEAFNPPFDRPSKPPLSRSNSFKPTAPPRVSTAPHTSKKTHHTSLHRHGHHRHHHTKDAVQSAIQLHAPSSFGDLLKQSSRSSIGSPAHSAAGSRAGSVVKVDGSIESKPLQEETIGPEDVARERARAKMREDEIRAQLQTLSEYSLNSTRRTDDTYYSILEKIAVLRSTIGELQELSNLTKELHEDFQNDADELEEEIIGQMDGYHEFEPQEQQMDVLEERVKAGREKARALNARLDDARKRVDIRERLEQEWEVKINRRLRILWGILGTIALIFVLLVLVHQFRLPPKDTGKASSTSRAKWDFNDASIPSSAREVLSSCLAPTSSSLAAPALPVSPSPVDPRLRLFDEL</sequence>
<evidence type="ECO:0000313" key="4">
    <source>
        <dbReference type="EMBL" id="KAF2498919.1"/>
    </source>
</evidence>
<feature type="region of interest" description="Disordered" evidence="2">
    <location>
        <begin position="75"/>
        <end position="99"/>
    </location>
</feature>
<feature type="region of interest" description="Disordered" evidence="2">
    <location>
        <begin position="1"/>
        <end position="60"/>
    </location>
</feature>
<feature type="coiled-coil region" evidence="1">
    <location>
        <begin position="178"/>
        <end position="243"/>
    </location>
</feature>
<evidence type="ECO:0000256" key="2">
    <source>
        <dbReference type="SAM" id="MobiDB-lite"/>
    </source>
</evidence>
<evidence type="ECO:0000256" key="1">
    <source>
        <dbReference type="SAM" id="Coils"/>
    </source>
</evidence>
<protein>
    <submittedName>
        <fullName evidence="4">Uncharacterized protein</fullName>
    </submittedName>
</protein>
<keyword evidence="3" id="KW-0812">Transmembrane</keyword>
<keyword evidence="5" id="KW-1185">Reference proteome</keyword>
<dbReference type="Proteomes" id="UP000799750">
    <property type="component" value="Unassembled WGS sequence"/>
</dbReference>
<name>A0A6A6R2Z0_9PEZI</name>
<evidence type="ECO:0000313" key="5">
    <source>
        <dbReference type="Proteomes" id="UP000799750"/>
    </source>
</evidence>
<feature type="compositionally biased region" description="Basic residues" evidence="2">
    <location>
        <begin position="36"/>
        <end position="56"/>
    </location>
</feature>
<proteinExistence type="predicted"/>
<gene>
    <name evidence="4" type="ORF">BU16DRAFT_482081</name>
</gene>
<accession>A0A6A6R2Z0</accession>
<feature type="transmembrane region" description="Helical" evidence="3">
    <location>
        <begin position="264"/>
        <end position="282"/>
    </location>
</feature>
<dbReference type="OrthoDB" id="5419542at2759"/>
<organism evidence="4 5">
    <name type="scientific">Lophium mytilinum</name>
    <dbReference type="NCBI Taxonomy" id="390894"/>
    <lineage>
        <taxon>Eukaryota</taxon>
        <taxon>Fungi</taxon>
        <taxon>Dikarya</taxon>
        <taxon>Ascomycota</taxon>
        <taxon>Pezizomycotina</taxon>
        <taxon>Dothideomycetes</taxon>
        <taxon>Pleosporomycetidae</taxon>
        <taxon>Mytilinidiales</taxon>
        <taxon>Mytilinidiaceae</taxon>
        <taxon>Lophium</taxon>
    </lineage>
</organism>
<reference evidence="4" key="1">
    <citation type="journal article" date="2020" name="Stud. Mycol.">
        <title>101 Dothideomycetes genomes: a test case for predicting lifestyles and emergence of pathogens.</title>
        <authorList>
            <person name="Haridas S."/>
            <person name="Albert R."/>
            <person name="Binder M."/>
            <person name="Bloem J."/>
            <person name="Labutti K."/>
            <person name="Salamov A."/>
            <person name="Andreopoulos B."/>
            <person name="Baker S."/>
            <person name="Barry K."/>
            <person name="Bills G."/>
            <person name="Bluhm B."/>
            <person name="Cannon C."/>
            <person name="Castanera R."/>
            <person name="Culley D."/>
            <person name="Daum C."/>
            <person name="Ezra D."/>
            <person name="Gonzalez J."/>
            <person name="Henrissat B."/>
            <person name="Kuo A."/>
            <person name="Liang C."/>
            <person name="Lipzen A."/>
            <person name="Lutzoni F."/>
            <person name="Magnuson J."/>
            <person name="Mondo S."/>
            <person name="Nolan M."/>
            <person name="Ohm R."/>
            <person name="Pangilinan J."/>
            <person name="Park H.-J."/>
            <person name="Ramirez L."/>
            <person name="Alfaro M."/>
            <person name="Sun H."/>
            <person name="Tritt A."/>
            <person name="Yoshinaga Y."/>
            <person name="Zwiers L.-H."/>
            <person name="Turgeon B."/>
            <person name="Goodwin S."/>
            <person name="Spatafora J."/>
            <person name="Crous P."/>
            <person name="Grigoriev I."/>
        </authorList>
    </citation>
    <scope>NUCLEOTIDE SEQUENCE</scope>
    <source>
        <strain evidence="4">CBS 269.34</strain>
    </source>
</reference>
<keyword evidence="3" id="KW-1133">Transmembrane helix</keyword>
<evidence type="ECO:0000256" key="3">
    <source>
        <dbReference type="SAM" id="Phobius"/>
    </source>
</evidence>
<dbReference type="AlphaFoldDB" id="A0A6A6R2Z0"/>